<feature type="region of interest" description="Disordered" evidence="4">
    <location>
        <begin position="1"/>
        <end position="27"/>
    </location>
</feature>
<evidence type="ECO:0000313" key="7">
    <source>
        <dbReference type="Proteomes" id="UP000054516"/>
    </source>
</evidence>
<feature type="domain" description="Zn(2)-C6 fungal-type" evidence="5">
    <location>
        <begin position="30"/>
        <end position="61"/>
    </location>
</feature>
<dbReference type="CDD" id="cd00067">
    <property type="entry name" value="GAL4"/>
    <property type="match status" value="1"/>
</dbReference>
<dbReference type="PROSITE" id="PS50048">
    <property type="entry name" value="ZN2_CY6_FUNGAL_2"/>
    <property type="match status" value="1"/>
</dbReference>
<dbReference type="OMA" id="QSDCGSM"/>
<proteinExistence type="predicted"/>
<dbReference type="PROSITE" id="PS00463">
    <property type="entry name" value="ZN2_CY6_FUNGAL_1"/>
    <property type="match status" value="1"/>
</dbReference>
<evidence type="ECO:0000256" key="4">
    <source>
        <dbReference type="SAM" id="MobiDB-lite"/>
    </source>
</evidence>
<keyword evidence="7" id="KW-1185">Reference proteome</keyword>
<dbReference type="SMART" id="SM00066">
    <property type="entry name" value="GAL4"/>
    <property type="match status" value="1"/>
</dbReference>
<dbReference type="OrthoDB" id="4934715at2759"/>
<protein>
    <submittedName>
        <fullName evidence="6">Putative fungal specific transcription factor</fullName>
    </submittedName>
</protein>
<dbReference type="Pfam" id="PF00172">
    <property type="entry name" value="Zn_clus"/>
    <property type="match status" value="1"/>
</dbReference>
<dbReference type="Pfam" id="PF04082">
    <property type="entry name" value="Fungal_trans"/>
    <property type="match status" value="1"/>
</dbReference>
<gene>
    <name evidence="6" type="ORF">SAMD00023353_3600590</name>
</gene>
<dbReference type="Gene3D" id="4.10.240.10">
    <property type="entry name" value="Zn(2)-C6 fungal-type DNA-binding domain"/>
    <property type="match status" value="1"/>
</dbReference>
<keyword evidence="2" id="KW-0479">Metal-binding</keyword>
<dbReference type="SUPFAM" id="SSF57701">
    <property type="entry name" value="Zn2/Cys6 DNA-binding domain"/>
    <property type="match status" value="1"/>
</dbReference>
<dbReference type="InterPro" id="IPR001138">
    <property type="entry name" value="Zn2Cys6_DnaBD"/>
</dbReference>
<dbReference type="Proteomes" id="UP000054516">
    <property type="component" value="Unassembled WGS sequence"/>
</dbReference>
<accession>A0A1W2TN36</accession>
<organism evidence="6">
    <name type="scientific">Rosellinia necatrix</name>
    <name type="common">White root-rot fungus</name>
    <dbReference type="NCBI Taxonomy" id="77044"/>
    <lineage>
        <taxon>Eukaryota</taxon>
        <taxon>Fungi</taxon>
        <taxon>Dikarya</taxon>
        <taxon>Ascomycota</taxon>
        <taxon>Pezizomycotina</taxon>
        <taxon>Sordariomycetes</taxon>
        <taxon>Xylariomycetidae</taxon>
        <taxon>Xylariales</taxon>
        <taxon>Xylariaceae</taxon>
        <taxon>Rosellinia</taxon>
    </lineage>
</organism>
<dbReference type="PANTHER" id="PTHR31001:SF74">
    <property type="entry name" value="ZN(II)2CYS6 TRANSCRIPTION FACTOR (EUROFUNG)"/>
    <property type="match status" value="1"/>
</dbReference>
<evidence type="ECO:0000256" key="3">
    <source>
        <dbReference type="ARBA" id="ARBA00023242"/>
    </source>
</evidence>
<reference evidence="6" key="1">
    <citation type="submission" date="2016-03" db="EMBL/GenBank/DDBJ databases">
        <title>Draft genome sequence of Rosellinia necatrix.</title>
        <authorList>
            <person name="Kanematsu S."/>
        </authorList>
    </citation>
    <scope>NUCLEOTIDE SEQUENCE [LARGE SCALE GENOMIC DNA]</scope>
    <source>
        <strain evidence="6">W97</strain>
    </source>
</reference>
<dbReference type="InterPro" id="IPR007219">
    <property type="entry name" value="XnlR_reg_dom"/>
</dbReference>
<feature type="compositionally biased region" description="Pro residues" evidence="4">
    <location>
        <begin position="1"/>
        <end position="12"/>
    </location>
</feature>
<dbReference type="AlphaFoldDB" id="A0A1W2TN36"/>
<sequence>MDEPAPPPPLPPVEQGQGGGSNRRAKPTLSCNLCRRRKLRCDRQTPCQTCSSRGLSLACSYAHNNRQPGPAHPHAARPSVQDRLVQLEQLVMNVIQNQNVSQSNAPTPSAIDPHIGISQPAADELAGAPTAASTPSDNGSLWYSANESRYVGGAHWTAILDGIADLREDVDQQGHGSPSSHPRLLYGCQPISRDAILATLPRRTTVDRGISRYFNLLDLAPSAVHSTQFLREYEKFWIAPTEAPILWIGLLFSMLCLSVLADETADTWAGEDYNPLIDTYRERIVQCLNIGEYTSQGPYVLETLFHYLTIEFSVRKDADKNTWLLLGTIVNLAMGMGYHRDSSHFPGISPFVGEMRRRTWATLLQGDILISTQMGMPRLIKEWQCDVAEPRNLNDADFDENTKALPPSRPETEMTTALHIIARRRVFKALGAAVDLTAAVVPYPYSEVMRVDRMLQAAKDSIPLSLKMKPLQLSVTDPPQVIMHRLFISIMFHKGTLILHRKYLNTHQAEGNDANLVYSRNACLDASLRLVEIQQIFDEETRLGGLLHSVRWRVSSFVHHEFLTATMILCWILNRGIDTVWPESAPITEDEIKTALRKAHSIWTRLSNSSRDARTASETLTLLFNNQLGQGVSVGSSQRTAVNMPGKMDLDNGNSFNIMAHFQDENFPSVILDTTLDPYQMGQGSFWDMNFIGPWESSEQPTSDDPEMPK</sequence>
<evidence type="ECO:0000259" key="5">
    <source>
        <dbReference type="PROSITE" id="PS50048"/>
    </source>
</evidence>
<name>A0A1W2TN36_ROSNE</name>
<dbReference type="InterPro" id="IPR036864">
    <property type="entry name" value="Zn2-C6_fun-type_DNA-bd_sf"/>
</dbReference>
<dbReference type="EMBL" id="DF977481">
    <property type="protein sequence ID" value="GAP89763.2"/>
    <property type="molecule type" value="Genomic_DNA"/>
</dbReference>
<comment type="subcellular location">
    <subcellularLocation>
        <location evidence="1">Nucleus</location>
    </subcellularLocation>
</comment>
<dbReference type="InterPro" id="IPR050613">
    <property type="entry name" value="Sec_Metabolite_Reg"/>
</dbReference>
<dbReference type="GO" id="GO:0008270">
    <property type="term" value="F:zinc ion binding"/>
    <property type="evidence" value="ECO:0007669"/>
    <property type="project" value="InterPro"/>
</dbReference>
<dbReference type="PANTHER" id="PTHR31001">
    <property type="entry name" value="UNCHARACTERIZED TRANSCRIPTIONAL REGULATORY PROTEIN"/>
    <property type="match status" value="1"/>
</dbReference>
<dbReference type="GO" id="GO:0003677">
    <property type="term" value="F:DNA binding"/>
    <property type="evidence" value="ECO:0007669"/>
    <property type="project" value="InterPro"/>
</dbReference>
<dbReference type="GO" id="GO:0000981">
    <property type="term" value="F:DNA-binding transcription factor activity, RNA polymerase II-specific"/>
    <property type="evidence" value="ECO:0007669"/>
    <property type="project" value="InterPro"/>
</dbReference>
<evidence type="ECO:0000256" key="2">
    <source>
        <dbReference type="ARBA" id="ARBA00022723"/>
    </source>
</evidence>
<dbReference type="STRING" id="77044.A0A1W2TN36"/>
<dbReference type="GO" id="GO:0005634">
    <property type="term" value="C:nucleus"/>
    <property type="evidence" value="ECO:0007669"/>
    <property type="project" value="UniProtKB-SubCell"/>
</dbReference>
<dbReference type="SMART" id="SM00906">
    <property type="entry name" value="Fungal_trans"/>
    <property type="match status" value="1"/>
</dbReference>
<evidence type="ECO:0000313" key="6">
    <source>
        <dbReference type="EMBL" id="GAP89763.2"/>
    </source>
</evidence>
<evidence type="ECO:0000256" key="1">
    <source>
        <dbReference type="ARBA" id="ARBA00004123"/>
    </source>
</evidence>
<keyword evidence="3" id="KW-0539">Nucleus</keyword>
<dbReference type="CDD" id="cd12148">
    <property type="entry name" value="fungal_TF_MHR"/>
    <property type="match status" value="1"/>
</dbReference>
<dbReference type="GO" id="GO:0006351">
    <property type="term" value="P:DNA-templated transcription"/>
    <property type="evidence" value="ECO:0007669"/>
    <property type="project" value="InterPro"/>
</dbReference>